<dbReference type="Gene3D" id="1.10.10.60">
    <property type="entry name" value="Homeodomain-like"/>
    <property type="match status" value="2"/>
</dbReference>
<reference evidence="6" key="1">
    <citation type="submission" date="2021-10" db="EMBL/GenBank/DDBJ databases">
        <title>The diversity and Nitrogen Metabolism of Culturable Nitrate-Utilizing Bacteria Within the Oxygen Minimum Zone of the Changjiang (Yangtze River)Estuary.</title>
        <authorList>
            <person name="Zhang D."/>
            <person name="Zheng J."/>
            <person name="Liu S."/>
            <person name="He W."/>
        </authorList>
    </citation>
    <scope>NUCLEOTIDE SEQUENCE</scope>
    <source>
        <strain evidence="6">FXH-223</strain>
    </source>
</reference>
<organism evidence="6 7">
    <name type="scientific">Alloalcanivorax marinus</name>
    <dbReference type="NCBI Taxonomy" id="1177169"/>
    <lineage>
        <taxon>Bacteria</taxon>
        <taxon>Pseudomonadati</taxon>
        <taxon>Pseudomonadota</taxon>
        <taxon>Gammaproteobacteria</taxon>
        <taxon>Oceanospirillales</taxon>
        <taxon>Alcanivoracaceae</taxon>
        <taxon>Alloalcanivorax</taxon>
    </lineage>
</organism>
<dbReference type="SUPFAM" id="SSF51215">
    <property type="entry name" value="Regulatory protein AraC"/>
    <property type="match status" value="1"/>
</dbReference>
<dbReference type="PROSITE" id="PS01124">
    <property type="entry name" value="HTH_ARAC_FAMILY_2"/>
    <property type="match status" value="1"/>
</dbReference>
<keyword evidence="1" id="KW-0805">Transcription regulation</keyword>
<accession>A0A9Q3UQB3</accession>
<dbReference type="SUPFAM" id="SSF46689">
    <property type="entry name" value="Homeodomain-like"/>
    <property type="match status" value="2"/>
</dbReference>
<dbReference type="InterPro" id="IPR020449">
    <property type="entry name" value="Tscrpt_reg_AraC-type_HTH"/>
</dbReference>
<dbReference type="Gene3D" id="2.60.120.10">
    <property type="entry name" value="Jelly Rolls"/>
    <property type="match status" value="1"/>
</dbReference>
<feature type="domain" description="HTH araC/xylS-type" evidence="5">
    <location>
        <begin position="162"/>
        <end position="259"/>
    </location>
</feature>
<evidence type="ECO:0000256" key="4">
    <source>
        <dbReference type="ARBA" id="ARBA00023163"/>
    </source>
</evidence>
<dbReference type="PROSITE" id="PS00041">
    <property type="entry name" value="HTH_ARAC_FAMILY_1"/>
    <property type="match status" value="1"/>
</dbReference>
<keyword evidence="2" id="KW-0238">DNA-binding</keyword>
<dbReference type="SMART" id="SM00342">
    <property type="entry name" value="HTH_ARAC"/>
    <property type="match status" value="1"/>
</dbReference>
<keyword evidence="3" id="KW-0010">Activator</keyword>
<dbReference type="InterPro" id="IPR018060">
    <property type="entry name" value="HTH_AraC"/>
</dbReference>
<dbReference type="Pfam" id="PF02311">
    <property type="entry name" value="AraC_binding"/>
    <property type="match status" value="1"/>
</dbReference>
<dbReference type="InterPro" id="IPR050204">
    <property type="entry name" value="AraC_XylS_family_regulators"/>
</dbReference>
<dbReference type="Pfam" id="PF12833">
    <property type="entry name" value="HTH_18"/>
    <property type="match status" value="1"/>
</dbReference>
<evidence type="ECO:0000313" key="6">
    <source>
        <dbReference type="EMBL" id="MCC4309848.1"/>
    </source>
</evidence>
<gene>
    <name evidence="6" type="ORF">LL252_14845</name>
</gene>
<evidence type="ECO:0000256" key="1">
    <source>
        <dbReference type="ARBA" id="ARBA00023015"/>
    </source>
</evidence>
<proteinExistence type="predicted"/>
<evidence type="ECO:0000256" key="2">
    <source>
        <dbReference type="ARBA" id="ARBA00023125"/>
    </source>
</evidence>
<dbReference type="InterPro" id="IPR009057">
    <property type="entry name" value="Homeodomain-like_sf"/>
</dbReference>
<dbReference type="PANTHER" id="PTHR46796:SF2">
    <property type="entry name" value="TRANSCRIPTIONAL REGULATORY PROTEIN"/>
    <property type="match status" value="1"/>
</dbReference>
<dbReference type="GO" id="GO:0043565">
    <property type="term" value="F:sequence-specific DNA binding"/>
    <property type="evidence" value="ECO:0007669"/>
    <property type="project" value="InterPro"/>
</dbReference>
<name>A0A9Q3UQB3_9GAMM</name>
<dbReference type="RefSeq" id="WP_228234572.1">
    <property type="nucleotide sequence ID" value="NZ_JAJGNA010000023.1"/>
</dbReference>
<dbReference type="InterPro" id="IPR014710">
    <property type="entry name" value="RmlC-like_jellyroll"/>
</dbReference>
<dbReference type="EMBL" id="JAJGNA010000023">
    <property type="protein sequence ID" value="MCC4309848.1"/>
    <property type="molecule type" value="Genomic_DNA"/>
</dbReference>
<dbReference type="Proteomes" id="UP001108027">
    <property type="component" value="Unassembled WGS sequence"/>
</dbReference>
<evidence type="ECO:0000259" key="5">
    <source>
        <dbReference type="PROSITE" id="PS01124"/>
    </source>
</evidence>
<dbReference type="InterPro" id="IPR018062">
    <property type="entry name" value="HTH_AraC-typ_CS"/>
</dbReference>
<dbReference type="GO" id="GO:0003700">
    <property type="term" value="F:DNA-binding transcription factor activity"/>
    <property type="evidence" value="ECO:0007669"/>
    <property type="project" value="InterPro"/>
</dbReference>
<keyword evidence="7" id="KW-1185">Reference proteome</keyword>
<evidence type="ECO:0000313" key="7">
    <source>
        <dbReference type="Proteomes" id="UP001108027"/>
    </source>
</evidence>
<sequence length="260" mass="29118">MPPASARLWRDPRLPFVESRRATDSRACYRPHSHSTWSIGVVDRGRSDFSCPGAGRILEPGTLISIPAWLPHACNPLPGRTWGYQMLYLDPGWMRHWAGALPTEVQVCRNVRAYAGFRRLNDCLFSNRAPDIKAAALVAFVSEGLWRGEPLAGPPPTAPDLEPARRWLAEPSVEAPSIPALAAWLGLSRYQLTRRFQDATGMTPHAFRLDRRVDRARSLLRAGASLSQVAQDLGFADQSHFQRVFKERVAMTPGAYRRPR</sequence>
<dbReference type="AlphaFoldDB" id="A0A9Q3UQB3"/>
<dbReference type="InterPro" id="IPR003313">
    <property type="entry name" value="AraC-bd"/>
</dbReference>
<keyword evidence="4" id="KW-0804">Transcription</keyword>
<dbReference type="PRINTS" id="PR00032">
    <property type="entry name" value="HTHARAC"/>
</dbReference>
<dbReference type="PANTHER" id="PTHR46796">
    <property type="entry name" value="HTH-TYPE TRANSCRIPTIONAL ACTIVATOR RHAS-RELATED"/>
    <property type="match status" value="1"/>
</dbReference>
<evidence type="ECO:0000256" key="3">
    <source>
        <dbReference type="ARBA" id="ARBA00023159"/>
    </source>
</evidence>
<dbReference type="InterPro" id="IPR037923">
    <property type="entry name" value="HTH-like"/>
</dbReference>
<comment type="caution">
    <text evidence="6">The sequence shown here is derived from an EMBL/GenBank/DDBJ whole genome shotgun (WGS) entry which is preliminary data.</text>
</comment>
<protein>
    <submittedName>
        <fullName evidence="6">AraC family transcriptional regulator</fullName>
    </submittedName>
</protein>